<evidence type="ECO:0008006" key="6">
    <source>
        <dbReference type="Google" id="ProtNLM"/>
    </source>
</evidence>
<keyword evidence="1" id="KW-1133">Transmembrane helix</keyword>
<keyword evidence="1" id="KW-0472">Membrane</keyword>
<sequence length="353" mass="39328">MHNNSKTKARYNSANHSSRNFDRLRFIQILYSGTILFFQFALLQNCNPSEKPDGSLFLSAFALESSREPTNCIPSVGCGKVLGLNGWVEIQIGELPIILTSPHGGTLTPTEMGNRTIGTLGNDSHTIELTFAIREEIVKRFGKEPTLVINHVDRSKVDMNRARNETVDDETSDVFQANLVAYNEFHLFAKAAKDHLTQKFAKGLLVDVHGHGQSENVVQLGFNLTESEIESDPNTWAATNLHRSTNIEHLIESGRMTLQEALIGDHSLGTLLTEKGFSAFPSRQMRDFASAPDNHYFTGGYISDTYGSRHEGALDAFQMETPGPNIRNEENLRIEYAKKFVESLQTFLEAGGY</sequence>
<reference evidence="4 5" key="1">
    <citation type="submission" date="2017-07" db="EMBL/GenBank/DDBJ databases">
        <title>Leptospira spp. isolated from tropical soils.</title>
        <authorList>
            <person name="Thibeaux R."/>
            <person name="Iraola G."/>
            <person name="Ferres I."/>
            <person name="Bierque E."/>
            <person name="Girault D."/>
            <person name="Soupe-Gilbert M.-E."/>
            <person name="Picardeau M."/>
            <person name="Goarant C."/>
        </authorList>
    </citation>
    <scope>NUCLEOTIDE SEQUENCE [LARGE SCALE GENOMIC DNA]</scope>
    <source>
        <strain evidence="3 5">FH1-B-B1</strain>
        <strain evidence="2 4">FH1-B-C1</strain>
    </source>
</reference>
<evidence type="ECO:0000256" key="1">
    <source>
        <dbReference type="SAM" id="Phobius"/>
    </source>
</evidence>
<keyword evidence="4" id="KW-1185">Reference proteome</keyword>
<dbReference type="Proteomes" id="UP000231962">
    <property type="component" value="Unassembled WGS sequence"/>
</dbReference>
<evidence type="ECO:0000313" key="4">
    <source>
        <dbReference type="Proteomes" id="UP000231962"/>
    </source>
</evidence>
<dbReference type="RefSeq" id="WP_100715020.1">
    <property type="nucleotide sequence ID" value="NZ_NPDY01000020.1"/>
</dbReference>
<protein>
    <recommendedName>
        <fullName evidence="6">N-formylglutamate amidohydrolase</fullName>
    </recommendedName>
</protein>
<proteinExistence type="predicted"/>
<organism evidence="3 5">
    <name type="scientific">Leptospira perolatii</name>
    <dbReference type="NCBI Taxonomy" id="2023191"/>
    <lineage>
        <taxon>Bacteria</taxon>
        <taxon>Pseudomonadati</taxon>
        <taxon>Spirochaetota</taxon>
        <taxon>Spirochaetia</taxon>
        <taxon>Leptospirales</taxon>
        <taxon>Leptospiraceae</taxon>
        <taxon>Leptospira</taxon>
    </lineage>
</organism>
<name>A0A2M9ZIT4_9LEPT</name>
<dbReference type="EMBL" id="NPDZ01000017">
    <property type="protein sequence ID" value="PJZ71884.1"/>
    <property type="molecule type" value="Genomic_DNA"/>
</dbReference>
<accession>A0A2M9ZIT4</accession>
<dbReference type="Proteomes" id="UP000231990">
    <property type="component" value="Unassembled WGS sequence"/>
</dbReference>
<evidence type="ECO:0000313" key="3">
    <source>
        <dbReference type="EMBL" id="PJZ71884.1"/>
    </source>
</evidence>
<evidence type="ECO:0000313" key="2">
    <source>
        <dbReference type="EMBL" id="PJZ68554.1"/>
    </source>
</evidence>
<dbReference type="SUPFAM" id="SSF53187">
    <property type="entry name" value="Zn-dependent exopeptidases"/>
    <property type="match status" value="1"/>
</dbReference>
<dbReference type="AlphaFoldDB" id="A0A2M9ZIT4"/>
<comment type="caution">
    <text evidence="3">The sequence shown here is derived from an EMBL/GenBank/DDBJ whole genome shotgun (WGS) entry which is preliminary data.</text>
</comment>
<feature type="transmembrane region" description="Helical" evidence="1">
    <location>
        <begin position="26"/>
        <end position="43"/>
    </location>
</feature>
<gene>
    <name evidence="2" type="ORF">CH360_15795</name>
    <name evidence="3" type="ORF">CH373_17335</name>
</gene>
<dbReference type="EMBL" id="NPDY01000020">
    <property type="protein sequence ID" value="PJZ68554.1"/>
    <property type="molecule type" value="Genomic_DNA"/>
</dbReference>
<dbReference type="Gene3D" id="3.40.630.40">
    <property type="entry name" value="Zn-dependent exopeptidases"/>
    <property type="match status" value="1"/>
</dbReference>
<keyword evidence="1" id="KW-0812">Transmembrane</keyword>
<dbReference type="OrthoDB" id="9785394at2"/>
<evidence type="ECO:0000313" key="5">
    <source>
        <dbReference type="Proteomes" id="UP000231990"/>
    </source>
</evidence>